<proteinExistence type="predicted"/>
<evidence type="ECO:0000313" key="3">
    <source>
        <dbReference type="Proteomes" id="UP000290287"/>
    </source>
</evidence>
<dbReference type="Proteomes" id="UP000290287">
    <property type="component" value="Unassembled WGS sequence"/>
</dbReference>
<name>A0A4Q0YWP1_9GAMM</name>
<evidence type="ECO:0000256" key="1">
    <source>
        <dbReference type="SAM" id="MobiDB-lite"/>
    </source>
</evidence>
<protein>
    <submittedName>
        <fullName evidence="2">Uncharacterized protein</fullName>
    </submittedName>
</protein>
<accession>A0A4Q0YWP1</accession>
<dbReference type="EMBL" id="PEIB01000007">
    <property type="protein sequence ID" value="RXJ73639.1"/>
    <property type="molecule type" value="Genomic_DNA"/>
</dbReference>
<comment type="caution">
    <text evidence="2">The sequence shown here is derived from an EMBL/GenBank/DDBJ whole genome shotgun (WGS) entry which is preliminary data.</text>
</comment>
<evidence type="ECO:0000313" key="2">
    <source>
        <dbReference type="EMBL" id="RXJ73639.1"/>
    </source>
</evidence>
<reference evidence="2 3" key="1">
    <citation type="submission" date="2017-10" db="EMBL/GenBank/DDBJ databases">
        <title>Nyctiphanis sp. nov., isolated from the stomach of the euphausiid Nyctiphanes simplex (Hansen, 1911) in the Gulf of California.</title>
        <authorList>
            <person name="Gomez-Gil B."/>
            <person name="Aguilar-Mendez M."/>
            <person name="Lopez-Cortes A."/>
            <person name="Gomez-Gutierrez J."/>
            <person name="Roque A."/>
            <person name="Lang E."/>
            <person name="Gonzalez-Castillo A."/>
        </authorList>
    </citation>
    <scope>NUCLEOTIDE SEQUENCE [LARGE SCALE GENOMIC DNA]</scope>
    <source>
        <strain evidence="2 3">CAIM 600</strain>
    </source>
</reference>
<feature type="compositionally biased region" description="Basic and acidic residues" evidence="1">
    <location>
        <begin position="51"/>
        <end position="62"/>
    </location>
</feature>
<organism evidence="2 3">
    <name type="scientific">Veronia nyctiphanis</name>
    <dbReference type="NCBI Taxonomy" id="1278244"/>
    <lineage>
        <taxon>Bacteria</taxon>
        <taxon>Pseudomonadati</taxon>
        <taxon>Pseudomonadota</taxon>
        <taxon>Gammaproteobacteria</taxon>
        <taxon>Vibrionales</taxon>
        <taxon>Vibrionaceae</taxon>
        <taxon>Veronia</taxon>
    </lineage>
</organism>
<gene>
    <name evidence="2" type="ORF">CS022_07755</name>
</gene>
<feature type="compositionally biased region" description="Low complexity" evidence="1">
    <location>
        <begin position="19"/>
        <end position="37"/>
    </location>
</feature>
<dbReference type="AlphaFoldDB" id="A0A4Q0YWP1"/>
<keyword evidence="3" id="KW-1185">Reference proteome</keyword>
<sequence>MSSTLERAGFYQKDASKVSENTSSNERNNGNSSSENTGGRRKKRPSSTRTKTPDMLRRPTEKMRIKLGRLDKEKTSGKNHPAVIIATQYSQLYKILLLRVPKVVEGKTTFS</sequence>
<feature type="region of interest" description="Disordered" evidence="1">
    <location>
        <begin position="1"/>
        <end position="62"/>
    </location>
</feature>
<dbReference type="RefSeq" id="WP_129121804.1">
    <property type="nucleotide sequence ID" value="NZ_PEIB01000007.1"/>
</dbReference>